<dbReference type="Proteomes" id="UP001279734">
    <property type="component" value="Unassembled WGS sequence"/>
</dbReference>
<sequence length="108" mass="12587">MAYLPQSQGNDEKWWSKWEERNPANSIHSNAVFGALGGTPMFKYDMIGSIVARVVFWKWNSRKFFGALLFWSFLDGMDDSKNQVESKRRHAIGCTRHLELLTVCWDEI</sequence>
<dbReference type="AlphaFoldDB" id="A0AAD3T6M9"/>
<comment type="caution">
    <text evidence="1">The sequence shown here is derived from an EMBL/GenBank/DDBJ whole genome shotgun (WGS) entry which is preliminary data.</text>
</comment>
<accession>A0AAD3T6M9</accession>
<evidence type="ECO:0000313" key="1">
    <source>
        <dbReference type="EMBL" id="GMH24440.1"/>
    </source>
</evidence>
<proteinExistence type="predicted"/>
<dbReference type="EMBL" id="BSYO01000028">
    <property type="protein sequence ID" value="GMH24440.1"/>
    <property type="molecule type" value="Genomic_DNA"/>
</dbReference>
<keyword evidence="2" id="KW-1185">Reference proteome</keyword>
<protein>
    <submittedName>
        <fullName evidence="1">Uncharacterized protein</fullName>
    </submittedName>
</protein>
<gene>
    <name evidence="1" type="ORF">Nepgr_026283</name>
</gene>
<name>A0AAD3T6M9_NEPGR</name>
<reference evidence="1" key="1">
    <citation type="submission" date="2023-05" db="EMBL/GenBank/DDBJ databases">
        <title>Nepenthes gracilis genome sequencing.</title>
        <authorList>
            <person name="Fukushima K."/>
        </authorList>
    </citation>
    <scope>NUCLEOTIDE SEQUENCE</scope>
    <source>
        <strain evidence="1">SING2019-196</strain>
    </source>
</reference>
<evidence type="ECO:0000313" key="2">
    <source>
        <dbReference type="Proteomes" id="UP001279734"/>
    </source>
</evidence>
<organism evidence="1 2">
    <name type="scientific">Nepenthes gracilis</name>
    <name type="common">Slender pitcher plant</name>
    <dbReference type="NCBI Taxonomy" id="150966"/>
    <lineage>
        <taxon>Eukaryota</taxon>
        <taxon>Viridiplantae</taxon>
        <taxon>Streptophyta</taxon>
        <taxon>Embryophyta</taxon>
        <taxon>Tracheophyta</taxon>
        <taxon>Spermatophyta</taxon>
        <taxon>Magnoliopsida</taxon>
        <taxon>eudicotyledons</taxon>
        <taxon>Gunneridae</taxon>
        <taxon>Pentapetalae</taxon>
        <taxon>Caryophyllales</taxon>
        <taxon>Nepenthaceae</taxon>
        <taxon>Nepenthes</taxon>
    </lineage>
</organism>